<dbReference type="PANTHER" id="PTHR48069">
    <property type="entry name" value="DIHYDROFOLATE REDUCTASE"/>
    <property type="match status" value="1"/>
</dbReference>
<dbReference type="InterPro" id="IPR001796">
    <property type="entry name" value="DHFR_dom"/>
</dbReference>
<dbReference type="GO" id="GO:0046654">
    <property type="term" value="P:tetrahydrofolate biosynthetic process"/>
    <property type="evidence" value="ECO:0007669"/>
    <property type="project" value="UniProtKB-UniPathway"/>
</dbReference>
<evidence type="ECO:0000256" key="5">
    <source>
        <dbReference type="ARBA" id="ARBA00022857"/>
    </source>
</evidence>
<comment type="caution">
    <text evidence="8">The sequence shown here is derived from an EMBL/GenBank/DDBJ whole genome shotgun (WGS) entry which is preliminary data.</text>
</comment>
<dbReference type="EMBL" id="QQBC01000001">
    <property type="protein sequence ID" value="RDI68899.1"/>
    <property type="molecule type" value="Genomic_DNA"/>
</dbReference>
<dbReference type="CDD" id="cd00209">
    <property type="entry name" value="DHFR"/>
    <property type="match status" value="1"/>
</dbReference>
<evidence type="ECO:0000256" key="3">
    <source>
        <dbReference type="ARBA" id="ARBA00012856"/>
    </source>
</evidence>
<dbReference type="EC" id="1.5.1.3" evidence="3"/>
<keyword evidence="9" id="KW-1185">Reference proteome</keyword>
<dbReference type="STRING" id="1210086.GCA_001613105_00288"/>
<dbReference type="AlphaFoldDB" id="A0A370IDV9"/>
<reference evidence="8 9" key="1">
    <citation type="submission" date="2018-07" db="EMBL/GenBank/DDBJ databases">
        <title>Genomic Encyclopedia of Type Strains, Phase IV (KMG-IV): sequencing the most valuable type-strain genomes for metagenomic binning, comparative biology and taxonomic classification.</title>
        <authorList>
            <person name="Goeker M."/>
        </authorList>
    </citation>
    <scope>NUCLEOTIDE SEQUENCE [LARGE SCALE GENOMIC DNA]</scope>
    <source>
        <strain evidence="8 9">DSM 44290</strain>
    </source>
</reference>
<sequence>MIETSKRTVGLIWAQTRDRVIGAGGGIPWDLPEYRQHLLETISDYTLIVGRKTWEALPQLFGPLPANRKIVITRQPDWYAEGAERASSVAEALALTDPQEVWILGGGEIFGEALQFATVIAVTELTTAYQGDIHAPAVPAESFMMTYTIGSRRSANGRDEYVFRSYARK</sequence>
<proteinExistence type="inferred from homology"/>
<dbReference type="GO" id="GO:0050661">
    <property type="term" value="F:NADP binding"/>
    <property type="evidence" value="ECO:0007669"/>
    <property type="project" value="InterPro"/>
</dbReference>
<dbReference type="Pfam" id="PF00186">
    <property type="entry name" value="DHFR_1"/>
    <property type="match status" value="1"/>
</dbReference>
<accession>A0A370IDV9</accession>
<dbReference type="GO" id="GO:0046655">
    <property type="term" value="P:folic acid metabolic process"/>
    <property type="evidence" value="ECO:0007669"/>
    <property type="project" value="TreeGrafter"/>
</dbReference>
<keyword evidence="5" id="KW-0521">NADP</keyword>
<dbReference type="GO" id="GO:0005829">
    <property type="term" value="C:cytosol"/>
    <property type="evidence" value="ECO:0007669"/>
    <property type="project" value="TreeGrafter"/>
</dbReference>
<evidence type="ECO:0000256" key="6">
    <source>
        <dbReference type="ARBA" id="ARBA00023002"/>
    </source>
</evidence>
<dbReference type="GO" id="GO:0006730">
    <property type="term" value="P:one-carbon metabolic process"/>
    <property type="evidence" value="ECO:0007669"/>
    <property type="project" value="UniProtKB-KW"/>
</dbReference>
<dbReference type="InterPro" id="IPR024072">
    <property type="entry name" value="DHFR-like_dom_sf"/>
</dbReference>
<dbReference type="PROSITE" id="PS51330">
    <property type="entry name" value="DHFR_2"/>
    <property type="match status" value="1"/>
</dbReference>
<evidence type="ECO:0000313" key="9">
    <source>
        <dbReference type="Proteomes" id="UP000254869"/>
    </source>
</evidence>
<protein>
    <recommendedName>
        <fullName evidence="3">dihydrofolate reductase</fullName>
        <ecNumber evidence="3">1.5.1.3</ecNumber>
    </recommendedName>
</protein>
<keyword evidence="6" id="KW-0560">Oxidoreductase</keyword>
<dbReference type="Gene3D" id="3.40.430.10">
    <property type="entry name" value="Dihydrofolate Reductase, subunit A"/>
    <property type="match status" value="1"/>
</dbReference>
<gene>
    <name evidence="8" type="ORF">DFR76_101435</name>
</gene>
<organism evidence="8 9">
    <name type="scientific">Nocardia pseudobrasiliensis</name>
    <dbReference type="NCBI Taxonomy" id="45979"/>
    <lineage>
        <taxon>Bacteria</taxon>
        <taxon>Bacillati</taxon>
        <taxon>Actinomycetota</taxon>
        <taxon>Actinomycetes</taxon>
        <taxon>Mycobacteriales</taxon>
        <taxon>Nocardiaceae</taxon>
        <taxon>Nocardia</taxon>
    </lineage>
</organism>
<dbReference type="SUPFAM" id="SSF53597">
    <property type="entry name" value="Dihydrofolate reductase-like"/>
    <property type="match status" value="1"/>
</dbReference>
<evidence type="ECO:0000256" key="2">
    <source>
        <dbReference type="ARBA" id="ARBA00009539"/>
    </source>
</evidence>
<dbReference type="GO" id="GO:0046452">
    <property type="term" value="P:dihydrofolate metabolic process"/>
    <property type="evidence" value="ECO:0007669"/>
    <property type="project" value="TreeGrafter"/>
</dbReference>
<comment type="pathway">
    <text evidence="1">Cofactor biosynthesis; tetrahydrofolate biosynthesis; 5,6,7,8-tetrahydrofolate from 7,8-dihydrofolate: step 1/1.</text>
</comment>
<dbReference type="GO" id="GO:0004146">
    <property type="term" value="F:dihydrofolate reductase activity"/>
    <property type="evidence" value="ECO:0007669"/>
    <property type="project" value="UniProtKB-EC"/>
</dbReference>
<evidence type="ECO:0000259" key="7">
    <source>
        <dbReference type="PROSITE" id="PS51330"/>
    </source>
</evidence>
<dbReference type="UniPathway" id="UPA00077">
    <property type="reaction ID" value="UER00158"/>
</dbReference>
<evidence type="ECO:0000313" key="8">
    <source>
        <dbReference type="EMBL" id="RDI68899.1"/>
    </source>
</evidence>
<comment type="similarity">
    <text evidence="2">Belongs to the dihydrofolate reductase family.</text>
</comment>
<dbReference type="Proteomes" id="UP000254869">
    <property type="component" value="Unassembled WGS sequence"/>
</dbReference>
<keyword evidence="4" id="KW-0554">One-carbon metabolism</keyword>
<dbReference type="PANTHER" id="PTHR48069:SF3">
    <property type="entry name" value="DIHYDROFOLATE REDUCTASE"/>
    <property type="match status" value="1"/>
</dbReference>
<feature type="domain" description="DHFR" evidence="7">
    <location>
        <begin position="8"/>
        <end position="169"/>
    </location>
</feature>
<evidence type="ECO:0000256" key="4">
    <source>
        <dbReference type="ARBA" id="ARBA00022563"/>
    </source>
</evidence>
<name>A0A370IDV9_9NOCA</name>
<evidence type="ECO:0000256" key="1">
    <source>
        <dbReference type="ARBA" id="ARBA00004903"/>
    </source>
</evidence>
<dbReference type="PRINTS" id="PR00070">
    <property type="entry name" value="DHFR"/>
</dbReference>
<dbReference type="InterPro" id="IPR012259">
    <property type="entry name" value="DHFR"/>
</dbReference>